<dbReference type="InterPro" id="IPR017441">
    <property type="entry name" value="Protein_kinase_ATP_BS"/>
</dbReference>
<comment type="caution">
    <text evidence="3">The sequence shown here is derived from an EMBL/GenBank/DDBJ whole genome shotgun (WGS) entry which is preliminary data.</text>
</comment>
<dbReference type="Gene3D" id="2.130.10.10">
    <property type="entry name" value="YVTN repeat-like/Quinoprotein amine dehydrogenase"/>
    <property type="match status" value="1"/>
</dbReference>
<name>A0ABW1ABF9_9ACTN</name>
<proteinExistence type="predicted"/>
<dbReference type="CDD" id="cd14014">
    <property type="entry name" value="STKc_PknB_like"/>
    <property type="match status" value="1"/>
</dbReference>
<dbReference type="Pfam" id="PF00069">
    <property type="entry name" value="Pkinase"/>
    <property type="match status" value="1"/>
</dbReference>
<dbReference type="RefSeq" id="WP_378288367.1">
    <property type="nucleotide sequence ID" value="NZ_JBHSON010000087.1"/>
</dbReference>
<protein>
    <submittedName>
        <fullName evidence="3">PQQ-binding-like beta-propeller repeat protein</fullName>
    </submittedName>
</protein>
<dbReference type="SUPFAM" id="SSF50998">
    <property type="entry name" value="Quinoprotein alcohol dehydrogenase-like"/>
    <property type="match status" value="2"/>
</dbReference>
<dbReference type="SMART" id="SM00564">
    <property type="entry name" value="PQQ"/>
    <property type="match status" value="6"/>
</dbReference>
<dbReference type="Gene3D" id="1.10.510.10">
    <property type="entry name" value="Transferase(Phosphotransferase) domain 1"/>
    <property type="match status" value="1"/>
</dbReference>
<gene>
    <name evidence="3" type="ORF">ACFPZN_42915</name>
</gene>
<dbReference type="Gene3D" id="2.40.128.630">
    <property type="match status" value="1"/>
</dbReference>
<dbReference type="InterPro" id="IPR015943">
    <property type="entry name" value="WD40/YVTN_repeat-like_dom_sf"/>
</dbReference>
<accession>A0ABW1ABF9</accession>
<dbReference type="EMBL" id="JBHSON010000087">
    <property type="protein sequence ID" value="MFC5752407.1"/>
    <property type="molecule type" value="Genomic_DNA"/>
</dbReference>
<sequence length="643" mass="69154">MLRALQGNDPTRIDVYDVLALLGEGGMGRVYLGRDESGRLVAIKKMNELARAGGAHFFDRLRKELKAVERIGADFTPPVRKSCLDPHDPWMAVDYIKAPTLRQLVQQLPRPLPVEAVVWLAGSLLRVLRELAAKGIVHRDLHPANILVRAEGSLVIDFGLARDLARAVTQPYYAFGARGYMAPEQRDGTHPQTPALDVYSLGAVLAFAATGEDPGTSEDWLIERDAAGRPSLPGLPQELHDVVHACMRHRWWERPSLEKLEALVRALPRGGEPDGVALLPTDALGVLRDYAEMPVDDRPEIRQVPRVSEPARAPLGSGERFPVGSSDQYVRPVVEGDVLVVAGLAGVVQGFGRHSGDRLWETPLGGRVESRPAARHGTVVVCGSDHRVYALDAETGKVQWVHGLESTIGSAPEVTDDAVVFGDRAGRLHALDLAGGRRRWSFAAAHSFHARPVIAGGVVYAGSWDRSMYAVGLESGKEEWRRPVRGEIHQTAAVAGGRVFFGSGDHRLHALDAGTGAPLWTFPTGGPVHCEPVVDRGVVYFAGSDGCLYAVRADTGEQKWRALAGSFTSSPVLACGRLWAGSFGTVCSVDAADGGDLRELRVGDAAVLEVALAPDGERGRFYLGTADGQVVIASARTSGGPRR</sequence>
<evidence type="ECO:0000313" key="4">
    <source>
        <dbReference type="Proteomes" id="UP001596074"/>
    </source>
</evidence>
<dbReference type="Proteomes" id="UP001596074">
    <property type="component" value="Unassembled WGS sequence"/>
</dbReference>
<dbReference type="PROSITE" id="PS50011">
    <property type="entry name" value="PROTEIN_KINASE_DOM"/>
    <property type="match status" value="1"/>
</dbReference>
<dbReference type="Pfam" id="PF13360">
    <property type="entry name" value="PQQ_2"/>
    <property type="match status" value="2"/>
</dbReference>
<dbReference type="InterPro" id="IPR018391">
    <property type="entry name" value="PQQ_b-propeller_rpt"/>
</dbReference>
<dbReference type="InterPro" id="IPR011047">
    <property type="entry name" value="Quinoprotein_ADH-like_sf"/>
</dbReference>
<keyword evidence="1" id="KW-0067">ATP-binding</keyword>
<dbReference type="PANTHER" id="PTHR34512">
    <property type="entry name" value="CELL SURFACE PROTEIN"/>
    <property type="match status" value="1"/>
</dbReference>
<dbReference type="PANTHER" id="PTHR34512:SF30">
    <property type="entry name" value="OUTER MEMBRANE PROTEIN ASSEMBLY FACTOR BAMB"/>
    <property type="match status" value="1"/>
</dbReference>
<evidence type="ECO:0000259" key="2">
    <source>
        <dbReference type="PROSITE" id="PS50011"/>
    </source>
</evidence>
<dbReference type="SUPFAM" id="SSF56112">
    <property type="entry name" value="Protein kinase-like (PK-like)"/>
    <property type="match status" value="1"/>
</dbReference>
<feature type="binding site" evidence="1">
    <location>
        <position position="45"/>
    </location>
    <ligand>
        <name>ATP</name>
        <dbReference type="ChEBI" id="CHEBI:30616"/>
    </ligand>
</feature>
<dbReference type="InterPro" id="IPR000719">
    <property type="entry name" value="Prot_kinase_dom"/>
</dbReference>
<dbReference type="Gene3D" id="2.140.10.10">
    <property type="entry name" value="Quinoprotein alcohol dehydrogenase-like superfamily"/>
    <property type="match status" value="1"/>
</dbReference>
<dbReference type="InterPro" id="IPR002372">
    <property type="entry name" value="PQQ_rpt_dom"/>
</dbReference>
<organism evidence="3 4">
    <name type="scientific">Actinomadura rugatobispora</name>
    <dbReference type="NCBI Taxonomy" id="1994"/>
    <lineage>
        <taxon>Bacteria</taxon>
        <taxon>Bacillati</taxon>
        <taxon>Actinomycetota</taxon>
        <taxon>Actinomycetes</taxon>
        <taxon>Streptosporangiales</taxon>
        <taxon>Thermomonosporaceae</taxon>
        <taxon>Actinomadura</taxon>
    </lineage>
</organism>
<keyword evidence="1" id="KW-0547">Nucleotide-binding</keyword>
<feature type="domain" description="Protein kinase" evidence="2">
    <location>
        <begin position="16"/>
        <end position="264"/>
    </location>
</feature>
<keyword evidence="4" id="KW-1185">Reference proteome</keyword>
<evidence type="ECO:0000313" key="3">
    <source>
        <dbReference type="EMBL" id="MFC5752407.1"/>
    </source>
</evidence>
<reference evidence="4" key="1">
    <citation type="journal article" date="2019" name="Int. J. Syst. Evol. Microbiol.">
        <title>The Global Catalogue of Microorganisms (GCM) 10K type strain sequencing project: providing services to taxonomists for standard genome sequencing and annotation.</title>
        <authorList>
            <consortium name="The Broad Institute Genomics Platform"/>
            <consortium name="The Broad Institute Genome Sequencing Center for Infectious Disease"/>
            <person name="Wu L."/>
            <person name="Ma J."/>
        </authorList>
    </citation>
    <scope>NUCLEOTIDE SEQUENCE [LARGE SCALE GENOMIC DNA]</scope>
    <source>
        <strain evidence="4">KCTC 42087</strain>
    </source>
</reference>
<dbReference type="InterPro" id="IPR011009">
    <property type="entry name" value="Kinase-like_dom_sf"/>
</dbReference>
<dbReference type="PROSITE" id="PS00107">
    <property type="entry name" value="PROTEIN_KINASE_ATP"/>
    <property type="match status" value="1"/>
</dbReference>
<evidence type="ECO:0000256" key="1">
    <source>
        <dbReference type="PROSITE-ProRule" id="PRU10141"/>
    </source>
</evidence>